<dbReference type="PANTHER" id="PTHR30075">
    <property type="entry name" value="GLYCYL-TRNA SYNTHETASE"/>
    <property type="match status" value="1"/>
</dbReference>
<comment type="similarity">
    <text evidence="2">Belongs to the class-II aminoacyl-tRNA synthetase family.</text>
</comment>
<dbReference type="InterPro" id="IPR015944">
    <property type="entry name" value="Gly-tRNA-synth_bsu"/>
</dbReference>
<gene>
    <name evidence="13" type="ORF">FRX31_014982</name>
</gene>
<dbReference type="NCBIfam" id="TIGR00211">
    <property type="entry name" value="glyS"/>
    <property type="match status" value="1"/>
</dbReference>
<dbReference type="AlphaFoldDB" id="A0A7J6WDM1"/>
<comment type="caution">
    <text evidence="13">The sequence shown here is derived from an EMBL/GenBank/DDBJ whole genome shotgun (WGS) entry which is preliminary data.</text>
</comment>
<dbReference type="InterPro" id="IPR000477">
    <property type="entry name" value="RT_dom"/>
</dbReference>
<evidence type="ECO:0000259" key="11">
    <source>
        <dbReference type="Pfam" id="PF00078"/>
    </source>
</evidence>
<dbReference type="Gene3D" id="3.10.10.10">
    <property type="entry name" value="HIV Type 1 Reverse Transcriptase, subunit A, domain 1"/>
    <property type="match status" value="1"/>
</dbReference>
<keyword evidence="8" id="KW-0648">Protein biosynthesis</keyword>
<protein>
    <recommendedName>
        <fullName evidence="3">glycine--tRNA ligase</fullName>
        <ecNumber evidence="3">6.1.1.14</ecNumber>
    </recommendedName>
</protein>
<evidence type="ECO:0000256" key="9">
    <source>
        <dbReference type="ARBA" id="ARBA00023146"/>
    </source>
</evidence>
<dbReference type="PROSITE" id="PS50861">
    <property type="entry name" value="AA_TRNA_LIGASE_II_GLYAB"/>
    <property type="match status" value="1"/>
</dbReference>
<dbReference type="Pfam" id="PF02092">
    <property type="entry name" value="tRNA_synt_2f"/>
    <property type="match status" value="2"/>
</dbReference>
<evidence type="ECO:0000256" key="1">
    <source>
        <dbReference type="ARBA" id="ARBA00004496"/>
    </source>
</evidence>
<dbReference type="GO" id="GO:0004820">
    <property type="term" value="F:glycine-tRNA ligase activity"/>
    <property type="evidence" value="ECO:0007669"/>
    <property type="project" value="UniProtKB-EC"/>
</dbReference>
<feature type="non-terminal residue" evidence="13">
    <location>
        <position position="1"/>
    </location>
</feature>
<organism evidence="13 14">
    <name type="scientific">Thalictrum thalictroides</name>
    <name type="common">Rue-anemone</name>
    <name type="synonym">Anemone thalictroides</name>
    <dbReference type="NCBI Taxonomy" id="46969"/>
    <lineage>
        <taxon>Eukaryota</taxon>
        <taxon>Viridiplantae</taxon>
        <taxon>Streptophyta</taxon>
        <taxon>Embryophyta</taxon>
        <taxon>Tracheophyta</taxon>
        <taxon>Spermatophyta</taxon>
        <taxon>Magnoliopsida</taxon>
        <taxon>Ranunculales</taxon>
        <taxon>Ranunculaceae</taxon>
        <taxon>Thalictroideae</taxon>
        <taxon>Thalictrum</taxon>
    </lineage>
</organism>
<dbReference type="Pfam" id="PF00078">
    <property type="entry name" value="RVT_1"/>
    <property type="match status" value="1"/>
</dbReference>
<dbReference type="EMBL" id="JABWDY010017329">
    <property type="protein sequence ID" value="KAF5195431.1"/>
    <property type="molecule type" value="Genomic_DNA"/>
</dbReference>
<keyword evidence="6" id="KW-0547">Nucleotide-binding</keyword>
<dbReference type="InterPro" id="IPR006194">
    <property type="entry name" value="Gly-tRNA-synth_heterodimer"/>
</dbReference>
<name>A0A7J6WDM1_THATH</name>
<evidence type="ECO:0000256" key="7">
    <source>
        <dbReference type="ARBA" id="ARBA00022840"/>
    </source>
</evidence>
<dbReference type="InterPro" id="IPR008909">
    <property type="entry name" value="DALR_anticod-bd"/>
</dbReference>
<evidence type="ECO:0000256" key="5">
    <source>
        <dbReference type="ARBA" id="ARBA00022598"/>
    </source>
</evidence>
<evidence type="ECO:0000313" key="13">
    <source>
        <dbReference type="EMBL" id="KAF5195431.1"/>
    </source>
</evidence>
<evidence type="ECO:0000256" key="2">
    <source>
        <dbReference type="ARBA" id="ARBA00008226"/>
    </source>
</evidence>
<dbReference type="InterPro" id="IPR043502">
    <property type="entry name" value="DNA/RNA_pol_sf"/>
</dbReference>
<evidence type="ECO:0000256" key="10">
    <source>
        <dbReference type="ARBA" id="ARBA00047937"/>
    </source>
</evidence>
<dbReference type="Proteomes" id="UP000554482">
    <property type="component" value="Unassembled WGS sequence"/>
</dbReference>
<dbReference type="CDD" id="cd01647">
    <property type="entry name" value="RT_LTR"/>
    <property type="match status" value="1"/>
</dbReference>
<evidence type="ECO:0000259" key="12">
    <source>
        <dbReference type="Pfam" id="PF05746"/>
    </source>
</evidence>
<dbReference type="Pfam" id="PF05746">
    <property type="entry name" value="DALR_1"/>
    <property type="match status" value="1"/>
</dbReference>
<dbReference type="GO" id="GO:0005524">
    <property type="term" value="F:ATP binding"/>
    <property type="evidence" value="ECO:0007669"/>
    <property type="project" value="UniProtKB-KW"/>
</dbReference>
<feature type="domain" description="DALR anticodon binding" evidence="12">
    <location>
        <begin position="710"/>
        <end position="802"/>
    </location>
</feature>
<dbReference type="SUPFAM" id="SSF56672">
    <property type="entry name" value="DNA/RNA polymerases"/>
    <property type="match status" value="1"/>
</dbReference>
<keyword evidence="5 13" id="KW-0436">Ligase</keyword>
<dbReference type="OrthoDB" id="1545at2759"/>
<comment type="catalytic activity">
    <reaction evidence="10">
        <text>tRNA(Gly) + glycine + ATP = glycyl-tRNA(Gly) + AMP + diphosphate</text>
        <dbReference type="Rhea" id="RHEA:16013"/>
        <dbReference type="Rhea" id="RHEA-COMP:9664"/>
        <dbReference type="Rhea" id="RHEA-COMP:9683"/>
        <dbReference type="ChEBI" id="CHEBI:30616"/>
        <dbReference type="ChEBI" id="CHEBI:33019"/>
        <dbReference type="ChEBI" id="CHEBI:57305"/>
        <dbReference type="ChEBI" id="CHEBI:78442"/>
        <dbReference type="ChEBI" id="CHEBI:78522"/>
        <dbReference type="ChEBI" id="CHEBI:456215"/>
        <dbReference type="EC" id="6.1.1.14"/>
    </reaction>
</comment>
<proteinExistence type="inferred from homology"/>
<reference evidence="13 14" key="1">
    <citation type="submission" date="2020-06" db="EMBL/GenBank/DDBJ databases">
        <title>Transcriptomic and genomic resources for Thalictrum thalictroides and T. hernandezii: Facilitating candidate gene discovery in an emerging model plant lineage.</title>
        <authorList>
            <person name="Arias T."/>
            <person name="Riano-Pachon D.M."/>
            <person name="Di Stilio V.S."/>
        </authorList>
    </citation>
    <scope>NUCLEOTIDE SEQUENCE [LARGE SCALE GENOMIC DNA]</scope>
    <source>
        <strain evidence="14">cv. WT478/WT964</strain>
        <tissue evidence="13">Leaves</tissue>
    </source>
</reference>
<dbReference type="GO" id="GO:0005739">
    <property type="term" value="C:mitochondrion"/>
    <property type="evidence" value="ECO:0007669"/>
    <property type="project" value="TreeGrafter"/>
</dbReference>
<feature type="domain" description="Reverse transcriptase" evidence="11">
    <location>
        <begin position="67"/>
        <end position="142"/>
    </location>
</feature>
<dbReference type="GO" id="GO:0006426">
    <property type="term" value="P:glycyl-tRNA aminoacylation"/>
    <property type="evidence" value="ECO:0007669"/>
    <property type="project" value="InterPro"/>
</dbReference>
<accession>A0A7J6WDM1</accession>
<dbReference type="GO" id="GO:0004814">
    <property type="term" value="F:arginine-tRNA ligase activity"/>
    <property type="evidence" value="ECO:0007669"/>
    <property type="project" value="InterPro"/>
</dbReference>
<keyword evidence="4" id="KW-0963">Cytoplasm</keyword>
<evidence type="ECO:0000256" key="3">
    <source>
        <dbReference type="ARBA" id="ARBA00012829"/>
    </source>
</evidence>
<keyword evidence="14" id="KW-1185">Reference proteome</keyword>
<comment type="subcellular location">
    <subcellularLocation>
        <location evidence="1">Cytoplasm</location>
    </subcellularLocation>
</comment>
<keyword evidence="7" id="KW-0067">ATP-binding</keyword>
<dbReference type="EC" id="6.1.1.14" evidence="3"/>
<evidence type="ECO:0000313" key="14">
    <source>
        <dbReference type="Proteomes" id="UP000554482"/>
    </source>
</evidence>
<evidence type="ECO:0000256" key="4">
    <source>
        <dbReference type="ARBA" id="ARBA00022490"/>
    </source>
</evidence>
<dbReference type="GO" id="GO:0006420">
    <property type="term" value="P:arginyl-tRNA aminoacylation"/>
    <property type="evidence" value="ECO:0007669"/>
    <property type="project" value="InterPro"/>
</dbReference>
<dbReference type="SUPFAM" id="SSF109604">
    <property type="entry name" value="HD-domain/PDEase-like"/>
    <property type="match status" value="1"/>
</dbReference>
<evidence type="ECO:0000256" key="6">
    <source>
        <dbReference type="ARBA" id="ARBA00022741"/>
    </source>
</evidence>
<keyword evidence="9" id="KW-0030">Aminoacyl-tRNA synthetase</keyword>
<sequence>NAIVDSQCIPSAVQPILEEFNAIIPTDMPPSLPLLRDIQHHIDLMPGVSFPNLPHYRMSPKEHEDLKRQVTEFRAINKITIRYRFPIPRLDDMLDMLAGSKMFSKIDLKSGYHQIRIRPGDEWKTAFKTKDGLFEWLVMPFGKTEYVYLLVQESVELALEVLAEELPETISRISFPKSMRWSSEVLFSRPVRWILALHGDVVVPFMFAGTLSGNLSYALRNTPSATVQVENAEAYVTVMEKAGISIDIEERKKTILQQSISLAETVCGHLVNHNSLLEEIVNLVEAPTPILGKFDQSFLELPEDLLIMVMQKHQKYFSIRDDNGKLLPYFIAVANGMINETVVRKGNEAVLRARYEDAKFFYELDVRKKYSDFRSHLNGILFHEKLGTMLDKMMRVESTVTKLSLALGMNKEQLLDVQDASSLAMADLSTAVVTEFTSLSGIMARHYALKDGYSDQVAEALFEIMLPRFSGDILPKTDAGIVLAIADRLDSLVGLFGVGCQPNSASDPFGLRRISYGLVQILVENGKNLDLRSSLEVAAGVQPIQVDDTIIDNVHHFVTRRLEQYLALLGYRLRVLSACDWIAMPGRLDSLVGLFGVGCQPNSASDPFGLRRISYGLVQILVENGKNLDLRSSLEVAAGVQPIQVDDTIIDNVHHFVTRRLEQYLVDKGISPEVVRSILLERANFPCLATKSAVKMEALSRGELFPKLVEAYSRPTRIIRGKDVDANFEVSEAVFETDEERDLWRAYLEVKNKIHPGVEVDDFVEASSQLLQPLENFFNHVFVMVEDERIRKNRLALLKNIADLPKGIADLSVLPGF</sequence>
<dbReference type="HAMAP" id="MF_00255">
    <property type="entry name" value="Gly_tRNA_synth_beta"/>
    <property type="match status" value="1"/>
</dbReference>
<dbReference type="PANTHER" id="PTHR30075:SF2">
    <property type="entry name" value="GLYCINE--TRNA LIGASE, CHLOROPLASTIC_MITOCHONDRIAL 2"/>
    <property type="match status" value="1"/>
</dbReference>
<dbReference type="GO" id="GO:0009570">
    <property type="term" value="C:chloroplast stroma"/>
    <property type="evidence" value="ECO:0007669"/>
    <property type="project" value="TreeGrafter"/>
</dbReference>
<evidence type="ECO:0000256" key="8">
    <source>
        <dbReference type="ARBA" id="ARBA00022917"/>
    </source>
</evidence>